<organism evidence="2 3">
    <name type="scientific">Sungouiella intermedia</name>
    <dbReference type="NCBI Taxonomy" id="45354"/>
    <lineage>
        <taxon>Eukaryota</taxon>
        <taxon>Fungi</taxon>
        <taxon>Dikarya</taxon>
        <taxon>Ascomycota</taxon>
        <taxon>Saccharomycotina</taxon>
        <taxon>Pichiomycetes</taxon>
        <taxon>Metschnikowiaceae</taxon>
        <taxon>Sungouiella</taxon>
    </lineage>
</organism>
<evidence type="ECO:0000313" key="3">
    <source>
        <dbReference type="Proteomes" id="UP000182259"/>
    </source>
</evidence>
<dbReference type="Proteomes" id="UP000182259">
    <property type="component" value="Chromosome III"/>
</dbReference>
<reference evidence="2 3" key="1">
    <citation type="submission" date="2016-10" db="EMBL/GenBank/DDBJ databases">
        <authorList>
            <person name="de Groot N.N."/>
        </authorList>
    </citation>
    <scope>NUCLEOTIDE SEQUENCE [LARGE SCALE GENOMIC DNA]</scope>
    <source>
        <strain evidence="2 3">PYCC 4715</strain>
    </source>
</reference>
<accession>A0A1L0BSZ5</accession>
<gene>
    <name evidence="2" type="ORF">SAMEA4029009_CIC11G00000005843</name>
</gene>
<name>A0A1L0BSZ5_9ASCO</name>
<sequence length="375" mass="41044">MTQFYGATDNSPFTYRPRGRRAAGRNVGAFDAIFDILTQSSSFSRTSSGGCWGGTLSVLCMCFCDTSHQESSNFAQEFKDSSENRRLLSVSSTGTTLHFEQPEWARKHNTPTYAPFNGPAPYDAPTPCTTTTRTPCTATTTPCTATATATATATTNPIDTINAGAADRATPPPLGIEKNVPVFSRRCVSLNACCKRRDLTFSKRRGVSLAAGDVTCDETFESSLSDPSSYFSEIPIHVPYHYGADMRFNNSASSADYGSLYTEQIPLRRVRKSRLSRSKIQQIASHPLPDFLDELAVTNKTGVWLILISVQDSDTNESSAPSSTDILDIWDDTNISQYSKVRQTTYTETSTGATCAYCQVLSTNQGLHPEKSRFF</sequence>
<feature type="region of interest" description="Disordered" evidence="1">
    <location>
        <begin position="99"/>
        <end position="121"/>
    </location>
</feature>
<protein>
    <submittedName>
        <fullName evidence="2">CIC11C00000005843</fullName>
    </submittedName>
</protein>
<evidence type="ECO:0000256" key="1">
    <source>
        <dbReference type="SAM" id="MobiDB-lite"/>
    </source>
</evidence>
<dbReference type="EMBL" id="LT635766">
    <property type="protein sequence ID" value="SGZ53362.1"/>
    <property type="molecule type" value="Genomic_DNA"/>
</dbReference>
<evidence type="ECO:0000313" key="2">
    <source>
        <dbReference type="EMBL" id="SGZ53362.1"/>
    </source>
</evidence>
<proteinExistence type="predicted"/>
<dbReference type="AlphaFoldDB" id="A0A1L0BSZ5"/>